<dbReference type="OrthoDB" id="5786769at2"/>
<keyword evidence="1" id="KW-0732">Signal</keyword>
<dbReference type="SUPFAM" id="SSF75169">
    <property type="entry name" value="DsrEFH-like"/>
    <property type="match status" value="1"/>
</dbReference>
<gene>
    <name evidence="2" type="ORF">DKW60_19510</name>
</gene>
<evidence type="ECO:0000256" key="1">
    <source>
        <dbReference type="SAM" id="SignalP"/>
    </source>
</evidence>
<dbReference type="EMBL" id="QGKM01000076">
    <property type="protein sequence ID" value="PWQ92798.1"/>
    <property type="molecule type" value="Genomic_DNA"/>
</dbReference>
<proteinExistence type="predicted"/>
<feature type="chain" id="PRO_5016386768" description="DsrE family protein" evidence="1">
    <location>
        <begin position="28"/>
        <end position="174"/>
    </location>
</feature>
<sequence>MYLTQLLRSLWVLVFSLVLGVTSLAQANEDKVNQVLAMENAPEGVVFEVVSGNKDYLKSALDRFEVYQKQLKEKFPEIELAIVSHGREQFSLTKQNQMTFKGTHEQVQRITDSDVPVHICETHASWYDISAEDFPDYVSVSAQAPQQIRDYQELGFLLIVLYDRFVLKIDTMLV</sequence>
<name>A0A317C2L4_9GAMM</name>
<accession>A0A317C2L4</accession>
<organism evidence="2 3">
    <name type="scientific">Leucothrix pacifica</name>
    <dbReference type="NCBI Taxonomy" id="1247513"/>
    <lineage>
        <taxon>Bacteria</taxon>
        <taxon>Pseudomonadati</taxon>
        <taxon>Pseudomonadota</taxon>
        <taxon>Gammaproteobacteria</taxon>
        <taxon>Thiotrichales</taxon>
        <taxon>Thiotrichaceae</taxon>
        <taxon>Leucothrix</taxon>
    </lineage>
</organism>
<dbReference type="RefSeq" id="WP_109839348.1">
    <property type="nucleotide sequence ID" value="NZ_QGKM01000076.1"/>
</dbReference>
<comment type="caution">
    <text evidence="2">The sequence shown here is derived from an EMBL/GenBank/DDBJ whole genome shotgun (WGS) entry which is preliminary data.</text>
</comment>
<keyword evidence="3" id="KW-1185">Reference proteome</keyword>
<evidence type="ECO:0000313" key="2">
    <source>
        <dbReference type="EMBL" id="PWQ92798.1"/>
    </source>
</evidence>
<dbReference type="InterPro" id="IPR027396">
    <property type="entry name" value="DsrEFH-like"/>
</dbReference>
<feature type="signal peptide" evidence="1">
    <location>
        <begin position="1"/>
        <end position="27"/>
    </location>
</feature>
<reference evidence="2 3" key="1">
    <citation type="submission" date="2018-05" db="EMBL/GenBank/DDBJ databases">
        <title>Leucothrix arctica sp. nov., isolated from Arctic seawater.</title>
        <authorList>
            <person name="Choi A."/>
            <person name="Baek K."/>
        </authorList>
    </citation>
    <scope>NUCLEOTIDE SEQUENCE [LARGE SCALE GENOMIC DNA]</scope>
    <source>
        <strain evidence="2 3">JCM 18388</strain>
    </source>
</reference>
<protein>
    <recommendedName>
        <fullName evidence="4">DsrE family protein</fullName>
    </recommendedName>
</protein>
<dbReference type="Gene3D" id="3.40.1260.10">
    <property type="entry name" value="DsrEFH-like"/>
    <property type="match status" value="1"/>
</dbReference>
<dbReference type="Proteomes" id="UP000245539">
    <property type="component" value="Unassembled WGS sequence"/>
</dbReference>
<evidence type="ECO:0000313" key="3">
    <source>
        <dbReference type="Proteomes" id="UP000245539"/>
    </source>
</evidence>
<evidence type="ECO:0008006" key="4">
    <source>
        <dbReference type="Google" id="ProtNLM"/>
    </source>
</evidence>
<dbReference type="AlphaFoldDB" id="A0A317C2L4"/>